<feature type="compositionally biased region" description="Polar residues" evidence="1">
    <location>
        <begin position="556"/>
        <end position="569"/>
    </location>
</feature>
<protein>
    <submittedName>
        <fullName evidence="4">Uncharacterized protein</fullName>
    </submittedName>
</protein>
<feature type="non-terminal residue" evidence="4">
    <location>
        <position position="582"/>
    </location>
</feature>
<accession>D8LDR3</accession>
<dbReference type="InParanoid" id="D8LDR3"/>
<evidence type="ECO:0000313" key="5">
    <source>
        <dbReference type="Proteomes" id="UP000002630"/>
    </source>
</evidence>
<organism evidence="4 5">
    <name type="scientific">Ectocarpus siliculosus</name>
    <name type="common">Brown alga</name>
    <name type="synonym">Conferva siliculosa</name>
    <dbReference type="NCBI Taxonomy" id="2880"/>
    <lineage>
        <taxon>Eukaryota</taxon>
        <taxon>Sar</taxon>
        <taxon>Stramenopiles</taxon>
        <taxon>Ochrophyta</taxon>
        <taxon>PX clade</taxon>
        <taxon>Phaeophyceae</taxon>
        <taxon>Ectocarpales</taxon>
        <taxon>Ectocarpaceae</taxon>
        <taxon>Ectocarpus</taxon>
    </lineage>
</organism>
<dbReference type="AlphaFoldDB" id="D8LDR3"/>
<evidence type="ECO:0000256" key="1">
    <source>
        <dbReference type="SAM" id="MobiDB-lite"/>
    </source>
</evidence>
<feature type="region of interest" description="Disordered" evidence="1">
    <location>
        <begin position="556"/>
        <end position="582"/>
    </location>
</feature>
<reference evidence="4 5" key="1">
    <citation type="journal article" date="2010" name="Nature">
        <title>The Ectocarpus genome and the independent evolution of multicellularity in brown algae.</title>
        <authorList>
            <person name="Cock J.M."/>
            <person name="Sterck L."/>
            <person name="Rouze P."/>
            <person name="Scornet D."/>
            <person name="Allen A.E."/>
            <person name="Amoutzias G."/>
            <person name="Anthouard V."/>
            <person name="Artiguenave F."/>
            <person name="Aury J.M."/>
            <person name="Badger J.H."/>
            <person name="Beszteri B."/>
            <person name="Billiau K."/>
            <person name="Bonnet E."/>
            <person name="Bothwell J.H."/>
            <person name="Bowler C."/>
            <person name="Boyen C."/>
            <person name="Brownlee C."/>
            <person name="Carrano C.J."/>
            <person name="Charrier B."/>
            <person name="Cho G.Y."/>
            <person name="Coelho S.M."/>
            <person name="Collen J."/>
            <person name="Corre E."/>
            <person name="Da Silva C."/>
            <person name="Delage L."/>
            <person name="Delaroque N."/>
            <person name="Dittami S.M."/>
            <person name="Doulbeau S."/>
            <person name="Elias M."/>
            <person name="Farnham G."/>
            <person name="Gachon C.M."/>
            <person name="Gschloessl B."/>
            <person name="Heesch S."/>
            <person name="Jabbari K."/>
            <person name="Jubin C."/>
            <person name="Kawai H."/>
            <person name="Kimura K."/>
            <person name="Kloareg B."/>
            <person name="Kupper F.C."/>
            <person name="Lang D."/>
            <person name="Le Bail A."/>
            <person name="Leblanc C."/>
            <person name="Lerouge P."/>
            <person name="Lohr M."/>
            <person name="Lopez P.J."/>
            <person name="Martens C."/>
            <person name="Maumus F."/>
            <person name="Michel G."/>
            <person name="Miranda-Saavedra D."/>
            <person name="Morales J."/>
            <person name="Moreau H."/>
            <person name="Motomura T."/>
            <person name="Nagasato C."/>
            <person name="Napoli C.A."/>
            <person name="Nelson D.R."/>
            <person name="Nyvall-Collen P."/>
            <person name="Peters A.F."/>
            <person name="Pommier C."/>
            <person name="Potin P."/>
            <person name="Poulain J."/>
            <person name="Quesneville H."/>
            <person name="Read B."/>
            <person name="Rensing S.A."/>
            <person name="Ritter A."/>
            <person name="Rousvoal S."/>
            <person name="Samanta M."/>
            <person name="Samson G."/>
            <person name="Schroeder D.C."/>
            <person name="Segurens B."/>
            <person name="Strittmatter M."/>
            <person name="Tonon T."/>
            <person name="Tregear J.W."/>
            <person name="Valentin K."/>
            <person name="von Dassow P."/>
            <person name="Yamagishi T."/>
            <person name="Van de Peer Y."/>
            <person name="Wincker P."/>
        </authorList>
    </citation>
    <scope>NUCLEOTIDE SEQUENCE [LARGE SCALE GENOMIC DNA]</scope>
    <source>
        <strain evidence="5">Ec32 / CCAP1310/4</strain>
    </source>
</reference>
<name>D8LDR3_ECTSI</name>
<feature type="region of interest" description="Disordered" evidence="1">
    <location>
        <begin position="512"/>
        <end position="544"/>
    </location>
</feature>
<dbReference type="OrthoDB" id="10378397at2759"/>
<evidence type="ECO:0000256" key="3">
    <source>
        <dbReference type="SAM" id="SignalP"/>
    </source>
</evidence>
<sequence>MISKAFGIAVALAATAAPRGRAEQVLVASLVDDITYTDIVPSGTCADGCVRYEQAVAHVTGTPDQLDCGLQTVSPFDSSTPEPGLLRALIYCEDSSGTLIEQGTRPCVFDVCVDFSWSSGDGDGDGELTYEFNGTCEVQTCEEPNAYGAVISMTDEYGDGWVGGVDGYYNTWQLTDLTTDTVWSKGTLADNHESATIKECLADGEYMFNTTATSAFADDMGWGICDNYGAAGEGLKFTVLNGACDGESAELIARATAEETSDAGDSYCVLPAPESDVDYRTSTCTALSSGMKIDGVGLFYDDRCNSADYSGCFARSIPACRLCFWDKDLWLSRFPSSRVPDWELCPCCVADTLGIDCASGGGGGTDEGVIIGVSVGIAGVIAIACCLSCAFGPTIVRFLRRMRKKKHAEDQLDLDGHPGTSAFPESPGGGMGGSGNTLRGAVLTHGNRDRGRSGHFPIPRFDSIRGRFDSGIFASNVGGGGAAAAGGVGARAHVGGGGPSGELEKISAEQANVSTTAQSTPSGANGNGVGTGGGGGKAGNAPRSTVLDGRLVAQGYTTTDMERPTSSGPSRAATAAGGGGNL</sequence>
<keyword evidence="2" id="KW-1133">Transmembrane helix</keyword>
<dbReference type="Proteomes" id="UP000002630">
    <property type="component" value="Linkage Group LG33"/>
</dbReference>
<keyword evidence="3" id="KW-0732">Signal</keyword>
<keyword evidence="2" id="KW-0472">Membrane</keyword>
<feature type="region of interest" description="Disordered" evidence="1">
    <location>
        <begin position="409"/>
        <end position="438"/>
    </location>
</feature>
<dbReference type="EMBL" id="FN647885">
    <property type="protein sequence ID" value="CBN78470.2"/>
    <property type="molecule type" value="Genomic_DNA"/>
</dbReference>
<evidence type="ECO:0000256" key="2">
    <source>
        <dbReference type="SAM" id="Phobius"/>
    </source>
</evidence>
<feature type="compositionally biased region" description="Polar residues" evidence="1">
    <location>
        <begin position="512"/>
        <end position="522"/>
    </location>
</feature>
<evidence type="ECO:0000313" key="4">
    <source>
        <dbReference type="EMBL" id="CBN78470.2"/>
    </source>
</evidence>
<dbReference type="EMBL" id="FN649758">
    <property type="protein sequence ID" value="CBN78470.2"/>
    <property type="molecule type" value="Genomic_DNA"/>
</dbReference>
<feature type="compositionally biased region" description="Gly residues" evidence="1">
    <location>
        <begin position="525"/>
        <end position="538"/>
    </location>
</feature>
<feature type="signal peptide" evidence="3">
    <location>
        <begin position="1"/>
        <end position="22"/>
    </location>
</feature>
<gene>
    <name evidence="4" type="ORF">Esi_0121_0075</name>
</gene>
<feature type="chain" id="PRO_5003116991" evidence="3">
    <location>
        <begin position="23"/>
        <end position="582"/>
    </location>
</feature>
<keyword evidence="2" id="KW-0812">Transmembrane</keyword>
<proteinExistence type="predicted"/>
<keyword evidence="5" id="KW-1185">Reference proteome</keyword>
<feature type="transmembrane region" description="Helical" evidence="2">
    <location>
        <begin position="369"/>
        <end position="396"/>
    </location>
</feature>